<dbReference type="PANTHER" id="PTHR24345">
    <property type="entry name" value="SERINE/THREONINE-PROTEIN KINASE PLK"/>
    <property type="match status" value="1"/>
</dbReference>
<evidence type="ECO:0000256" key="4">
    <source>
        <dbReference type="ARBA" id="ARBA00022679"/>
    </source>
</evidence>
<feature type="domain" description="POLO box" evidence="16">
    <location>
        <begin position="513"/>
        <end position="591"/>
    </location>
</feature>
<dbReference type="InterPro" id="IPR033701">
    <property type="entry name" value="POLO_box_1"/>
</dbReference>
<evidence type="ECO:0000256" key="3">
    <source>
        <dbReference type="ARBA" id="ARBA00022527"/>
    </source>
</evidence>
<dbReference type="FunFam" id="3.30.1120.30:FF:000001">
    <property type="entry name" value="Serine/threonine-protein kinase PLK"/>
    <property type="match status" value="1"/>
</dbReference>
<dbReference type="InterPro" id="IPR008271">
    <property type="entry name" value="Ser/Thr_kinase_AS"/>
</dbReference>
<dbReference type="PROSITE" id="PS50078">
    <property type="entry name" value="POLO_BOX"/>
    <property type="match status" value="2"/>
</dbReference>
<dbReference type="PANTHER" id="PTHR24345:SF0">
    <property type="entry name" value="CELL CYCLE SERINE_THREONINE-PROTEIN KINASE CDC5_MSD2"/>
    <property type="match status" value="1"/>
</dbReference>
<evidence type="ECO:0000256" key="7">
    <source>
        <dbReference type="ARBA" id="ARBA00022777"/>
    </source>
</evidence>
<evidence type="ECO:0000256" key="11">
    <source>
        <dbReference type="ARBA" id="ARBA00048347"/>
    </source>
</evidence>
<dbReference type="InterPro" id="IPR036947">
    <property type="entry name" value="POLO_box_dom_sf"/>
</dbReference>
<dbReference type="Pfam" id="PF00069">
    <property type="entry name" value="Pkinase"/>
    <property type="match status" value="1"/>
</dbReference>
<comment type="subcellular location">
    <subcellularLocation>
        <location evidence="1">Cytoplasm</location>
        <location evidence="1">Cytoskeleton</location>
        <location evidence="1">Microtubule organizing center</location>
        <location evidence="1">Centrosome</location>
    </subcellularLocation>
</comment>
<keyword evidence="9" id="KW-0206">Cytoskeleton</keyword>
<dbReference type="InterPro" id="IPR000719">
    <property type="entry name" value="Prot_kinase_dom"/>
</dbReference>
<dbReference type="CDD" id="cd13117">
    <property type="entry name" value="POLO_box_2"/>
    <property type="match status" value="1"/>
</dbReference>
<dbReference type="FunFam" id="3.30.200.20:FF:000091">
    <property type="entry name" value="Serine/threonine-protein kinase PLK"/>
    <property type="match status" value="1"/>
</dbReference>
<evidence type="ECO:0000313" key="18">
    <source>
        <dbReference type="Proteomes" id="UP000594260"/>
    </source>
</evidence>
<comment type="catalytic activity">
    <reaction evidence="11">
        <text>L-seryl-[protein] + ATP = O-phospho-L-seryl-[protein] + ADP + H(+)</text>
        <dbReference type="Rhea" id="RHEA:17989"/>
        <dbReference type="Rhea" id="RHEA-COMP:9863"/>
        <dbReference type="Rhea" id="RHEA-COMP:11604"/>
        <dbReference type="ChEBI" id="CHEBI:15378"/>
        <dbReference type="ChEBI" id="CHEBI:29999"/>
        <dbReference type="ChEBI" id="CHEBI:30616"/>
        <dbReference type="ChEBI" id="CHEBI:83421"/>
        <dbReference type="ChEBI" id="CHEBI:456216"/>
        <dbReference type="EC" id="2.7.11.21"/>
    </reaction>
</comment>
<evidence type="ECO:0000256" key="12">
    <source>
        <dbReference type="PROSITE-ProRule" id="PRU10141"/>
    </source>
</evidence>
<keyword evidence="5" id="KW-0677">Repeat</keyword>
<dbReference type="Proteomes" id="UP000594260">
    <property type="component" value="Unplaced"/>
</dbReference>
<comment type="catalytic activity">
    <reaction evidence="10 13">
        <text>L-threonyl-[protein] + ATP = O-phospho-L-threonyl-[protein] + ADP + H(+)</text>
        <dbReference type="Rhea" id="RHEA:46608"/>
        <dbReference type="Rhea" id="RHEA-COMP:11060"/>
        <dbReference type="Rhea" id="RHEA-COMP:11605"/>
        <dbReference type="ChEBI" id="CHEBI:15378"/>
        <dbReference type="ChEBI" id="CHEBI:30013"/>
        <dbReference type="ChEBI" id="CHEBI:30616"/>
        <dbReference type="ChEBI" id="CHEBI:61977"/>
        <dbReference type="ChEBI" id="CHEBI:456216"/>
        <dbReference type="EC" id="2.7.11.21"/>
    </reaction>
</comment>
<dbReference type="InterPro" id="IPR017441">
    <property type="entry name" value="Protein_kinase_ATP_BS"/>
</dbReference>
<dbReference type="PROSITE" id="PS00108">
    <property type="entry name" value="PROTEIN_KINASE_ST"/>
    <property type="match status" value="1"/>
</dbReference>
<evidence type="ECO:0000256" key="13">
    <source>
        <dbReference type="RuleBase" id="RU361162"/>
    </source>
</evidence>
<reference evidence="17" key="1">
    <citation type="submission" date="2021-01" db="UniProtKB">
        <authorList>
            <consortium name="EnsemblMetazoa"/>
        </authorList>
    </citation>
    <scope>IDENTIFICATION</scope>
</reference>
<dbReference type="CDD" id="cd14099">
    <property type="entry name" value="STKc_PLK"/>
    <property type="match status" value="1"/>
</dbReference>
<evidence type="ECO:0000259" key="16">
    <source>
        <dbReference type="PROSITE" id="PS50078"/>
    </source>
</evidence>
<evidence type="ECO:0000256" key="2">
    <source>
        <dbReference type="ARBA" id="ARBA00022490"/>
    </source>
</evidence>
<dbReference type="CDD" id="cd13118">
    <property type="entry name" value="POLO_box_1"/>
    <property type="match status" value="1"/>
</dbReference>
<evidence type="ECO:0000256" key="6">
    <source>
        <dbReference type="ARBA" id="ARBA00022741"/>
    </source>
</evidence>
<dbReference type="RefSeq" id="XP_022658852.1">
    <property type="nucleotide sequence ID" value="XM_022803117.1"/>
</dbReference>
<evidence type="ECO:0000313" key="17">
    <source>
        <dbReference type="EnsemblMetazoa" id="XP_022658852"/>
    </source>
</evidence>
<dbReference type="AlphaFoldDB" id="A0A7M7JYN7"/>
<dbReference type="KEGG" id="vde:111249353"/>
<dbReference type="GO" id="GO:0000922">
    <property type="term" value="C:spindle pole"/>
    <property type="evidence" value="ECO:0007669"/>
    <property type="project" value="TreeGrafter"/>
</dbReference>
<dbReference type="Gene3D" id="1.10.510.10">
    <property type="entry name" value="Transferase(Phosphotransferase) domain 1"/>
    <property type="match status" value="1"/>
</dbReference>
<dbReference type="InParanoid" id="A0A7M7JYN7"/>
<dbReference type="SUPFAM" id="SSF82615">
    <property type="entry name" value="Polo-box domain"/>
    <property type="match status" value="2"/>
</dbReference>
<feature type="region of interest" description="Disordered" evidence="14">
    <location>
        <begin position="417"/>
        <end position="451"/>
    </location>
</feature>
<keyword evidence="7 13" id="KW-0418">Kinase</keyword>
<dbReference type="FunFam" id="1.10.510.10:FF:000571">
    <property type="entry name" value="Maternal embryonic leucine zipper kinase"/>
    <property type="match status" value="1"/>
</dbReference>
<feature type="region of interest" description="Disordered" evidence="14">
    <location>
        <begin position="15"/>
        <end position="77"/>
    </location>
</feature>
<dbReference type="GO" id="GO:0005524">
    <property type="term" value="F:ATP binding"/>
    <property type="evidence" value="ECO:0007669"/>
    <property type="project" value="UniProtKB-UniRule"/>
</dbReference>
<evidence type="ECO:0000256" key="14">
    <source>
        <dbReference type="SAM" id="MobiDB-lite"/>
    </source>
</evidence>
<proteinExistence type="inferred from homology"/>
<sequence>MSSLGCVLSVQQQQQQQQQQQHNYHLTTPNSSPKAESLTVSRSRSLSRRSTPSSLEGGRSYDGLRAGGSADSGCVTPNEVLSGSDLARDNLRQSAKLQANNNNTIEVPEYIIDRQTKITYLKGKFLGKGGFARVHELTDLTSNRTFAGKIIPRSRLTTSDQRKKLYREIEIHEPLAHKHVVRFQHFFKDEHNVYIVLEYCPRKSLVHVLKNRKVLTEPEVRYFLAQLVDGVKYIHSQGVMHRDLKLGNMFLSDQMHVKIGDFGLAAKAYLHLNNHDGSKKITVCGTPNYIAPEVLNMKGHGFEADVWAIGCIMYAMLAGCPPFETSSLSDTYHRITNNIYTIPEGVSEPAQKLIQWLLRPRPQDRPTLEQILTHEFFTSGYYPRQLSPTCCYSAPRFYSKSPDRESDATNKLTAMVANINIDPPPQRTKTPRSPAGSPLHKPQPASSLGKSSFPQAFRQRIHSVLCPDTAGLKKGKMGTTMLLHRTLARAVEEISDVASEVNPPPVNGLCVPFVTKWIDYSNKYGFGFQLSDHSVGVLFNDTTRISYSANRQRVEYHDINGKVSVFTPASIPPTLEDRFYVLKYFANYMEENLNEGGDLEMQQEAMRRKQCIPTMKRWVRTNQAIVMQLSCSTLQVNFLSDHTKMVVNCERPSEPLLMYINEERKGMTYSLNELARVGCSPAIRSRIQYALNTLQDLIKIQQQQQV</sequence>
<dbReference type="InterPro" id="IPR000959">
    <property type="entry name" value="POLO_box_dom"/>
</dbReference>
<keyword evidence="8 12" id="KW-0067">ATP-binding</keyword>
<dbReference type="PROSITE" id="PS00107">
    <property type="entry name" value="PROTEIN_KINASE_ATP"/>
    <property type="match status" value="1"/>
</dbReference>
<feature type="domain" description="Protein kinase" evidence="15">
    <location>
        <begin position="120"/>
        <end position="377"/>
    </location>
</feature>
<dbReference type="InterPro" id="IPR033695">
    <property type="entry name" value="POLO_box_2"/>
</dbReference>
<dbReference type="GO" id="GO:0005737">
    <property type="term" value="C:cytoplasm"/>
    <property type="evidence" value="ECO:0007669"/>
    <property type="project" value="TreeGrafter"/>
</dbReference>
<keyword evidence="3 13" id="KW-0723">Serine/threonine-protein kinase</keyword>
<dbReference type="PROSITE" id="PS50011">
    <property type="entry name" value="PROTEIN_KINASE_DOM"/>
    <property type="match status" value="1"/>
</dbReference>
<dbReference type="OMA" id="NMPESDH"/>
<dbReference type="EC" id="2.7.11.21" evidence="13"/>
<dbReference type="Gene3D" id="3.30.1120.30">
    <property type="entry name" value="POLO box domain"/>
    <property type="match status" value="2"/>
</dbReference>
<evidence type="ECO:0000256" key="10">
    <source>
        <dbReference type="ARBA" id="ARBA00047802"/>
    </source>
</evidence>
<dbReference type="InterPro" id="IPR011009">
    <property type="entry name" value="Kinase-like_dom_sf"/>
</dbReference>
<keyword evidence="4 13" id="KW-0808">Transferase</keyword>
<keyword evidence="6 12" id="KW-0547">Nucleotide-binding</keyword>
<dbReference type="GO" id="GO:0005813">
    <property type="term" value="C:centrosome"/>
    <property type="evidence" value="ECO:0007669"/>
    <property type="project" value="UniProtKB-SubCell"/>
</dbReference>
<dbReference type="GO" id="GO:0005634">
    <property type="term" value="C:nucleus"/>
    <property type="evidence" value="ECO:0007669"/>
    <property type="project" value="TreeGrafter"/>
</dbReference>
<evidence type="ECO:0000256" key="1">
    <source>
        <dbReference type="ARBA" id="ARBA00004300"/>
    </source>
</evidence>
<dbReference type="EnsemblMetazoa" id="XM_022803117">
    <property type="protein sequence ID" value="XP_022658852"/>
    <property type="gene ID" value="LOC111249353"/>
</dbReference>
<keyword evidence="18" id="KW-1185">Reference proteome</keyword>
<dbReference type="GO" id="GO:0000776">
    <property type="term" value="C:kinetochore"/>
    <property type="evidence" value="ECO:0007669"/>
    <property type="project" value="TreeGrafter"/>
</dbReference>
<dbReference type="Pfam" id="PF00659">
    <property type="entry name" value="POLO_box"/>
    <property type="match status" value="2"/>
</dbReference>
<evidence type="ECO:0000256" key="5">
    <source>
        <dbReference type="ARBA" id="ARBA00022737"/>
    </source>
</evidence>
<feature type="binding site" evidence="12">
    <location>
        <position position="149"/>
    </location>
    <ligand>
        <name>ATP</name>
        <dbReference type="ChEBI" id="CHEBI:30616"/>
    </ligand>
</feature>
<dbReference type="GeneID" id="111249353"/>
<feature type="compositionally biased region" description="Polar residues" evidence="14">
    <location>
        <begin position="22"/>
        <end position="34"/>
    </location>
</feature>
<evidence type="ECO:0000256" key="8">
    <source>
        <dbReference type="ARBA" id="ARBA00022840"/>
    </source>
</evidence>
<comment type="similarity">
    <text evidence="13">Belongs to the protein kinase superfamily. Ser/Thr protein kinase family. CDC5/Polo subfamily.</text>
</comment>
<protein>
    <recommendedName>
        <fullName evidence="13">Serine/threonine-protein kinase PLK</fullName>
        <ecNumber evidence="13">2.7.11.21</ecNumber>
    </recommendedName>
    <alternativeName>
        <fullName evidence="13">Polo-like kinase</fullName>
    </alternativeName>
</protein>
<feature type="domain" description="POLO box" evidence="16">
    <location>
        <begin position="614"/>
        <end position="699"/>
    </location>
</feature>
<evidence type="ECO:0000259" key="15">
    <source>
        <dbReference type="PROSITE" id="PS50011"/>
    </source>
</evidence>
<evidence type="ECO:0000256" key="9">
    <source>
        <dbReference type="ARBA" id="ARBA00023212"/>
    </source>
</evidence>
<feature type="compositionally biased region" description="Low complexity" evidence="14">
    <location>
        <begin position="37"/>
        <end position="55"/>
    </location>
</feature>
<keyword evidence="2" id="KW-0963">Cytoplasm</keyword>
<dbReference type="GO" id="GO:0004674">
    <property type="term" value="F:protein serine/threonine kinase activity"/>
    <property type="evidence" value="ECO:0007669"/>
    <property type="project" value="UniProtKB-KW"/>
</dbReference>
<dbReference type="Gene3D" id="3.30.200.20">
    <property type="entry name" value="Phosphorylase Kinase, domain 1"/>
    <property type="match status" value="1"/>
</dbReference>
<dbReference type="OrthoDB" id="408964at2759"/>
<organism evidence="17 18">
    <name type="scientific">Varroa destructor</name>
    <name type="common">Honeybee mite</name>
    <dbReference type="NCBI Taxonomy" id="109461"/>
    <lineage>
        <taxon>Eukaryota</taxon>
        <taxon>Metazoa</taxon>
        <taxon>Ecdysozoa</taxon>
        <taxon>Arthropoda</taxon>
        <taxon>Chelicerata</taxon>
        <taxon>Arachnida</taxon>
        <taxon>Acari</taxon>
        <taxon>Parasitiformes</taxon>
        <taxon>Mesostigmata</taxon>
        <taxon>Gamasina</taxon>
        <taxon>Dermanyssoidea</taxon>
        <taxon>Varroidae</taxon>
        <taxon>Varroa</taxon>
    </lineage>
</organism>
<dbReference type="SMART" id="SM00220">
    <property type="entry name" value="S_TKc"/>
    <property type="match status" value="1"/>
</dbReference>
<accession>A0A7M7JYN7</accession>
<dbReference type="GO" id="GO:0007052">
    <property type="term" value="P:mitotic spindle organization"/>
    <property type="evidence" value="ECO:0007669"/>
    <property type="project" value="TreeGrafter"/>
</dbReference>
<dbReference type="SUPFAM" id="SSF56112">
    <property type="entry name" value="Protein kinase-like (PK-like)"/>
    <property type="match status" value="1"/>
</dbReference>
<name>A0A7M7JYN7_VARDE</name>